<proteinExistence type="predicted"/>
<feature type="signal peptide" evidence="1">
    <location>
        <begin position="1"/>
        <end position="27"/>
    </location>
</feature>
<evidence type="ECO:0000313" key="4">
    <source>
        <dbReference type="Proteomes" id="UP001500220"/>
    </source>
</evidence>
<dbReference type="PANTHER" id="PTHR40124">
    <property type="match status" value="1"/>
</dbReference>
<dbReference type="SUPFAM" id="SSF49899">
    <property type="entry name" value="Concanavalin A-like lectins/glucanases"/>
    <property type="match status" value="1"/>
</dbReference>
<accession>A0ABP3LLX5</accession>
<dbReference type="EMBL" id="BAAAHC010000001">
    <property type="protein sequence ID" value="GAA0503518.1"/>
    <property type="molecule type" value="Genomic_DNA"/>
</dbReference>
<protein>
    <recommendedName>
        <fullName evidence="2">Polysaccharide lyase 14 domain-containing protein</fullName>
    </recommendedName>
</protein>
<sequence length="336" mass="37027">MREPRAFRWRLLGLVLAAALAPLPADAAPAAEPWTGDFADIPSASWKRQWGVLTKGDWGFDRMTPQGDALDVFYGKGSSAPSCGDCPSEGGGQFYTDFRSIGRADLADARTLYLSYQVRFPADWDFGERGGKLPGLYGGPPGQATGGQHGDAWSTRYMWRIRSSIGRADLADARTLYLSYQVRFPADWDFGERGGKLPGLYGGPPGQATGGQHGDAWSTRYMWRIRSDEPKATVYVYDPSMGSGYGEDVGLGAWNWAADGQWHTVQQSVDRSSGTITVWYDGREVLREQAVHEIADIPFGGILFSTFFGGHDTSWGPSRDVHAQFRDFRVSETNLR</sequence>
<dbReference type="Proteomes" id="UP001500220">
    <property type="component" value="Unassembled WGS sequence"/>
</dbReference>
<evidence type="ECO:0000256" key="1">
    <source>
        <dbReference type="SAM" id="SignalP"/>
    </source>
</evidence>
<comment type="caution">
    <text evidence="3">The sequence shown here is derived from an EMBL/GenBank/DDBJ whole genome shotgun (WGS) entry which is preliminary data.</text>
</comment>
<keyword evidence="1" id="KW-0732">Signal</keyword>
<keyword evidence="4" id="KW-1185">Reference proteome</keyword>
<organism evidence="3 4">
    <name type="scientific">Saccharopolyspora thermophila</name>
    <dbReference type="NCBI Taxonomy" id="89367"/>
    <lineage>
        <taxon>Bacteria</taxon>
        <taxon>Bacillati</taxon>
        <taxon>Actinomycetota</taxon>
        <taxon>Actinomycetes</taxon>
        <taxon>Pseudonocardiales</taxon>
        <taxon>Pseudonocardiaceae</taxon>
        <taxon>Saccharopolyspora</taxon>
    </lineage>
</organism>
<dbReference type="InterPro" id="IPR013320">
    <property type="entry name" value="ConA-like_dom_sf"/>
</dbReference>
<evidence type="ECO:0000313" key="3">
    <source>
        <dbReference type="EMBL" id="GAA0503518.1"/>
    </source>
</evidence>
<name>A0ABP3LLX5_9PSEU</name>
<feature type="domain" description="Polysaccharide lyase 14" evidence="2">
    <location>
        <begin position="66"/>
        <end position="161"/>
    </location>
</feature>
<feature type="chain" id="PRO_5045037781" description="Polysaccharide lyase 14 domain-containing protein" evidence="1">
    <location>
        <begin position="28"/>
        <end position="336"/>
    </location>
</feature>
<reference evidence="4" key="1">
    <citation type="journal article" date="2019" name="Int. J. Syst. Evol. Microbiol.">
        <title>The Global Catalogue of Microorganisms (GCM) 10K type strain sequencing project: providing services to taxonomists for standard genome sequencing and annotation.</title>
        <authorList>
            <consortium name="The Broad Institute Genomics Platform"/>
            <consortium name="The Broad Institute Genome Sequencing Center for Infectious Disease"/>
            <person name="Wu L."/>
            <person name="Ma J."/>
        </authorList>
    </citation>
    <scope>NUCLEOTIDE SEQUENCE [LARGE SCALE GENOMIC DNA]</scope>
    <source>
        <strain evidence="4">JCM 10664</strain>
    </source>
</reference>
<dbReference type="PANTHER" id="PTHR40124:SF1">
    <property type="entry name" value="DISAGGREGATASE RELATED REPEAT PROTEIN"/>
    <property type="match status" value="1"/>
</dbReference>
<dbReference type="Gene3D" id="2.60.120.200">
    <property type="match status" value="2"/>
</dbReference>
<dbReference type="Pfam" id="PF21294">
    <property type="entry name" value="Polysacc_lyase_14"/>
    <property type="match status" value="2"/>
</dbReference>
<evidence type="ECO:0000259" key="2">
    <source>
        <dbReference type="Pfam" id="PF21294"/>
    </source>
</evidence>
<gene>
    <name evidence="3" type="ORF">GCM10009545_01480</name>
</gene>
<feature type="domain" description="Polysaccharide lyase 14" evidence="2">
    <location>
        <begin position="172"/>
        <end position="328"/>
    </location>
</feature>
<dbReference type="RefSeq" id="WP_346071805.1">
    <property type="nucleotide sequence ID" value="NZ_BAAAHC010000001.1"/>
</dbReference>
<dbReference type="InterPro" id="IPR048958">
    <property type="entry name" value="Polysacc_lyase_14"/>
</dbReference>